<accession>A0A429ZKC4</accession>
<dbReference type="SUPFAM" id="SSF49478">
    <property type="entry name" value="Cna protein B-type domain"/>
    <property type="match status" value="10"/>
</dbReference>
<dbReference type="InterPro" id="IPR011252">
    <property type="entry name" value="Fibrogen-bd_dom1"/>
</dbReference>
<feature type="transmembrane region" description="Helical" evidence="8">
    <location>
        <begin position="2390"/>
        <end position="2409"/>
    </location>
</feature>
<feature type="region of interest" description="Disordered" evidence="7">
    <location>
        <begin position="172"/>
        <end position="221"/>
    </location>
</feature>
<keyword evidence="8" id="KW-1133">Transmembrane helix</keyword>
<dbReference type="Gene3D" id="2.60.40.740">
    <property type="match status" value="5"/>
</dbReference>
<sequence length="2415" mass="263435">MREERFNLKKIVPILAVVTLLLQTLVGPVVAVADTLGATDNLPKINLTSINAELREGDQEVTSIEKDKAYQLHVTGDFTKNETELAELLITISNNFKLVNQQVALTNLNGKVLGQASTADQEINLAIKEEIIAEEKFSLDLAVTYKGQEAVTNDSLALNSSLGTTEIPVAVTGTETSSSELATSETEEAEETKETVGSTEEVTKDSSEATTSTESKEPAKKLSLRESDLFDGKEIKENIIKDLTYTVEPAGAVTIDSTISLKVDWSLPEKLRDNIYGGETFSFDLAPEFKIGSGFSGDFKNDDGKPYASYTVSEAGKVVITFNDNVQDMEDIQGSFNIKTTLNEKLITKEETYTIKNPIKDKDFTIEIPVTSKTEEKIGKTGQANKDKNATAIDWTLMVNTAQKNLTNLTITDTLPTGLVIAKAEDVKIYAVSVDINGKLTGGKELVSPSEYDLDIKTGQIKFKGSTNKAYQIEYQTQIEESAKPADGGHVKFTNNVKQTSDNGKDLSTSATVGVNYGVLLNKSNGAYDTATETASWSVEYNYGEKKLNEKDSYLEDTFDESMVLVKESVKLYEQVADEKGNFSEGRQLVLGKDYELVETDNSFKVTFTDGLDHAVKMTYDTKFKDNYFVDSGTKEVKNTVKTAGDSKGGTTNGVTQNGLVKSVKDYDYTNETIDWQLTVNQSKYEMKNWVLEDIFANKGLTFLAETLEVRLNDGDGEVLKAGTDYVVSPKPDKAGFDLSLKGNYETTNETLYISYRTSYDKNELADKSRGFYNHAIATWTDTNGETRKNEVGAEHWPNSETYNNGSKSGVYDAETKLITWTINVNYNRKEIIDGYISDKINGNQKYVAKSAELKEFTVDKNGNIQTGKVISDAAVTEPTAENEATLEVFLPSPSEKMGYQLTFQTSLAGEIIEEQDSYKNKAEFYVGENLQDTLTADVTIKNGGTFATKRGNQNQENEKQADWEIRANESQSTVSGFTVIDEPSLNQVIKEDTVKITEMKTDKNGDHSYTDKVLTRDEDYSLVITQDLATGQETMTISFLKEITKTYGISYSTDLLLTDGNNALTNKVSAYGDNEKVTVKEVSETINVYHTDHDGTSSGKISEVFIRKEDDHKRKLSGVKFQLFNKAGKMVRENTTDENGIIHFANILSGTYTLKEVTRNSGYMLDESLTAGTKEIKVVRGETNEAQPLIVVNTLNEVRMQKVNEEGTPLAGAIFSLAKENPQGQFEELPAFQKIATNENGELLIEGLAIGNYQLTEVEAAPGFIKNTEIKSFEITGNEIAAVNLGEFVNYQGQASLIKKDSQGTPISGAVFSLFDSKMQPLNINATANEDGLVEFKNLAPGSYILLETVAAPGYMLNKTSQSFTIVNETKGEVVNVPLNDVVNYQGSAQLTKVDEAGKGLAGAVFEIINEEGESILTDLISDENGIVEATNLAPGTYFFKEVTAPEGYLLNSETYEFTVANEATETPMMIEVGKATNYQGSAELIKTNNDGEGLAGAEFKVTDAEGKKVGEVLTSDKDGKLVVENLAPGTYHFEEIKAPTGYILNTEKVEFTISPEAAGEPTVVTGLELINYLGSAQLVKTNEDNLALAGATFKVETDQGQVIETDLISDKNGLVTIQDLAPGKYAFIETKAAPGHMLNKTPITFEIVAEAAGQPVLVNAGSLINYQGGAQLTKVNEAGETLSEAVFSLFNEGKELITSGLTSNDKGLIEVKNLAPGNYYFEETQAPTDYVLNEETVSFTISHEATATPTIVEVDFVNYQGEIVFRKVSGDVRPRATFVDNGLAGAEFKLEKLVARSTLEAETDEEVEDVAIIKADKTGLVKVTGLAPGDYKMTEIKAPTGYITRTKVFDFTIEGSAKGRPEHAYGIEQGAVFENYQGTAELIKTNKEGQGLVGAEFKVTDETGETVIEGLTSDDTGKVLAENLAPGKYFFVETQAPTGYVINSNPVAFTIAEESESGRSDVTGLELINYQGSVELNKRDQEGNPLAGAVFSIIDEQDNVVFENLVSNEAGLVSQSDIKPGTYRLIETQAPTGYIINSEPVEFTIAATSETGHADINNLELINYQGSAELVKKDSQNKALAGAEFKVFDANDKSVGDVLTSDEEGNITVKGLAPGTYYFEEIKAPTGYILNSEPVEFTIEKTATGQPEVVKDLELINYQGSVELMKRDNRGNGLAGAVFKLEKLVAGEVDTEADYPEHISDKTGLVKVENLEPGDYQLVEIEAPTGYIINSTPQPFTINEESANGRVDVKDLELINYQGSVELTKRAVEGKQKTLAGAEFKLVDETGKVLKEKLTTDKAGKIKFTDLAPGKYHFIETKAPSGYQLDETPVPFEIETIIAGQPNVIEVTAWNTAVDPVEPLKPGKTDQSKPNNKPSNKPSNKLPQTNEASSLLLTLVGMTLVSVAFVATKRKKS</sequence>
<evidence type="ECO:0000256" key="1">
    <source>
        <dbReference type="ARBA" id="ARBA00004168"/>
    </source>
</evidence>
<dbReference type="Pfam" id="PF05737">
    <property type="entry name" value="Collagen_bind"/>
    <property type="match status" value="5"/>
</dbReference>
<dbReference type="InterPro" id="IPR041171">
    <property type="entry name" value="SDR_Ig"/>
</dbReference>
<dbReference type="SUPFAM" id="SSF49401">
    <property type="entry name" value="Bacterial adhesins"/>
    <property type="match status" value="6"/>
</dbReference>
<proteinExistence type="inferred from homology"/>
<evidence type="ECO:0000256" key="7">
    <source>
        <dbReference type="SAM" id="MobiDB-lite"/>
    </source>
</evidence>
<feature type="domain" description="Gram-positive cocci surface proteins LPxTG" evidence="9">
    <location>
        <begin position="2384"/>
        <end position="2415"/>
    </location>
</feature>
<feature type="compositionally biased region" description="Low complexity" evidence="7">
    <location>
        <begin position="172"/>
        <end position="184"/>
    </location>
</feature>
<gene>
    <name evidence="10" type="ORF">CBF35_10505</name>
</gene>
<dbReference type="PANTHER" id="PTHR36108">
    <property type="entry name" value="COLOSSIN-B-RELATED"/>
    <property type="match status" value="1"/>
</dbReference>
<feature type="region of interest" description="Disordered" evidence="7">
    <location>
        <begin position="2358"/>
        <end position="2388"/>
    </location>
</feature>
<feature type="compositionally biased region" description="Low complexity" evidence="7">
    <location>
        <begin position="2370"/>
        <end position="2383"/>
    </location>
</feature>
<keyword evidence="11" id="KW-1185">Reference proteome</keyword>
<evidence type="ECO:0000313" key="11">
    <source>
        <dbReference type="Proteomes" id="UP000287239"/>
    </source>
</evidence>
<keyword evidence="8" id="KW-0812">Transmembrane</keyword>
<evidence type="ECO:0000259" key="9">
    <source>
        <dbReference type="PROSITE" id="PS50847"/>
    </source>
</evidence>
<comment type="subcellular location">
    <subcellularLocation>
        <location evidence="1">Secreted</location>
        <location evidence="1">Cell wall</location>
        <topology evidence="1">Peptidoglycan-anchor</topology>
    </subcellularLocation>
</comment>
<dbReference type="InterPro" id="IPR019931">
    <property type="entry name" value="LPXTG_anchor"/>
</dbReference>
<evidence type="ECO:0000256" key="5">
    <source>
        <dbReference type="ARBA" id="ARBA00022729"/>
    </source>
</evidence>
<keyword evidence="5" id="KW-0732">Signal</keyword>
<dbReference type="InterPro" id="IPR041033">
    <property type="entry name" value="SpaA_PFL_dom_1"/>
</dbReference>
<organism evidence="10 11">
    <name type="scientific">Vagococcus salmoninarum</name>
    <dbReference type="NCBI Taxonomy" id="2739"/>
    <lineage>
        <taxon>Bacteria</taxon>
        <taxon>Bacillati</taxon>
        <taxon>Bacillota</taxon>
        <taxon>Bacilli</taxon>
        <taxon>Lactobacillales</taxon>
        <taxon>Enterococcaceae</taxon>
        <taxon>Vagococcus</taxon>
    </lineage>
</organism>
<dbReference type="PANTHER" id="PTHR36108:SF13">
    <property type="entry name" value="COLOSSIN-B-RELATED"/>
    <property type="match status" value="1"/>
</dbReference>
<dbReference type="Pfam" id="PF17802">
    <property type="entry name" value="SpaA"/>
    <property type="match status" value="13"/>
</dbReference>
<keyword evidence="6" id="KW-0572">Peptidoglycan-anchor</keyword>
<dbReference type="Gene3D" id="2.60.40.1280">
    <property type="match status" value="1"/>
</dbReference>
<dbReference type="OrthoDB" id="1744455at2"/>
<keyword evidence="8" id="KW-0472">Membrane</keyword>
<dbReference type="Pfam" id="PF17961">
    <property type="entry name" value="Big_8"/>
    <property type="match status" value="1"/>
</dbReference>
<dbReference type="InterPro" id="IPR013783">
    <property type="entry name" value="Ig-like_fold"/>
</dbReference>
<reference evidence="10 11" key="1">
    <citation type="submission" date="2017-05" db="EMBL/GenBank/DDBJ databases">
        <title>Vagococcus spp. assemblies.</title>
        <authorList>
            <person name="Gulvik C.A."/>
        </authorList>
    </citation>
    <scope>NUCLEOTIDE SEQUENCE [LARGE SCALE GENOMIC DNA]</scope>
    <source>
        <strain evidence="10 11">NCFB 2777</strain>
    </source>
</reference>
<name>A0A429ZKC4_9ENTE</name>
<protein>
    <recommendedName>
        <fullName evidence="9">Gram-positive cocci surface proteins LPxTG domain-containing protein</fullName>
    </recommendedName>
</protein>
<dbReference type="EMBL" id="NGJU01000016">
    <property type="protein sequence ID" value="RST94138.1"/>
    <property type="molecule type" value="Genomic_DNA"/>
</dbReference>
<dbReference type="GO" id="GO:0005518">
    <property type="term" value="F:collagen binding"/>
    <property type="evidence" value="ECO:0007669"/>
    <property type="project" value="InterPro"/>
</dbReference>
<dbReference type="InterPro" id="IPR008456">
    <property type="entry name" value="Collagen-bd_dom"/>
</dbReference>
<dbReference type="NCBIfam" id="TIGR01167">
    <property type="entry name" value="LPXTG_anchor"/>
    <property type="match status" value="1"/>
</dbReference>
<evidence type="ECO:0000313" key="10">
    <source>
        <dbReference type="EMBL" id="RST94138.1"/>
    </source>
</evidence>
<dbReference type="Proteomes" id="UP000287239">
    <property type="component" value="Unassembled WGS sequence"/>
</dbReference>
<keyword evidence="3" id="KW-0134">Cell wall</keyword>
<evidence type="ECO:0000256" key="8">
    <source>
        <dbReference type="SAM" id="Phobius"/>
    </source>
</evidence>
<evidence type="ECO:0000256" key="6">
    <source>
        <dbReference type="ARBA" id="ARBA00023088"/>
    </source>
</evidence>
<dbReference type="PROSITE" id="PS50847">
    <property type="entry name" value="GRAM_POS_ANCHORING"/>
    <property type="match status" value="1"/>
</dbReference>
<dbReference type="InterPro" id="IPR008966">
    <property type="entry name" value="Adhesion_dom_sf"/>
</dbReference>
<keyword evidence="4" id="KW-0964">Secreted</keyword>
<dbReference type="Pfam" id="PF00746">
    <property type="entry name" value="Gram_pos_anchor"/>
    <property type="match status" value="1"/>
</dbReference>
<dbReference type="Gene3D" id="2.60.40.10">
    <property type="entry name" value="Immunoglobulins"/>
    <property type="match status" value="13"/>
</dbReference>
<evidence type="ECO:0000256" key="2">
    <source>
        <dbReference type="ARBA" id="ARBA00007257"/>
    </source>
</evidence>
<evidence type="ECO:0000256" key="3">
    <source>
        <dbReference type="ARBA" id="ARBA00022512"/>
    </source>
</evidence>
<evidence type="ECO:0000256" key="4">
    <source>
        <dbReference type="ARBA" id="ARBA00022525"/>
    </source>
</evidence>
<comment type="caution">
    <text evidence="10">The sequence shown here is derived from an EMBL/GenBank/DDBJ whole genome shotgun (WGS) entry which is preliminary data.</text>
</comment>
<comment type="similarity">
    <text evidence="2">Belongs to the serine-aspartate repeat-containing protein (SDr) family.</text>
</comment>
<dbReference type="GO" id="GO:0007155">
    <property type="term" value="P:cell adhesion"/>
    <property type="evidence" value="ECO:0007669"/>
    <property type="project" value="InterPro"/>
</dbReference>